<dbReference type="AlphaFoldDB" id="A0A0E9UNK6"/>
<name>A0A0E9UNK6_ANGAN</name>
<organism evidence="1">
    <name type="scientific">Anguilla anguilla</name>
    <name type="common">European freshwater eel</name>
    <name type="synonym">Muraena anguilla</name>
    <dbReference type="NCBI Taxonomy" id="7936"/>
    <lineage>
        <taxon>Eukaryota</taxon>
        <taxon>Metazoa</taxon>
        <taxon>Chordata</taxon>
        <taxon>Craniata</taxon>
        <taxon>Vertebrata</taxon>
        <taxon>Euteleostomi</taxon>
        <taxon>Actinopterygii</taxon>
        <taxon>Neopterygii</taxon>
        <taxon>Teleostei</taxon>
        <taxon>Anguilliformes</taxon>
        <taxon>Anguillidae</taxon>
        <taxon>Anguilla</taxon>
    </lineage>
</organism>
<dbReference type="EMBL" id="GBXM01041241">
    <property type="protein sequence ID" value="JAH67336.1"/>
    <property type="molecule type" value="Transcribed_RNA"/>
</dbReference>
<accession>A0A0E9UNK6</accession>
<proteinExistence type="predicted"/>
<protein>
    <submittedName>
        <fullName evidence="1">Uncharacterized protein</fullName>
    </submittedName>
</protein>
<evidence type="ECO:0000313" key="1">
    <source>
        <dbReference type="EMBL" id="JAH67336.1"/>
    </source>
</evidence>
<reference evidence="1" key="1">
    <citation type="submission" date="2014-11" db="EMBL/GenBank/DDBJ databases">
        <authorList>
            <person name="Amaro Gonzalez C."/>
        </authorList>
    </citation>
    <scope>NUCLEOTIDE SEQUENCE</scope>
</reference>
<sequence length="68" mass="7990">MFRETVRGSTKYGQIYGCEKNRYKCFQHCFQHRTVLNTLFTLRTKSYFFKSFGSQITSNCTVVAVFPS</sequence>
<reference evidence="1" key="2">
    <citation type="journal article" date="2015" name="Fish Shellfish Immunol.">
        <title>Early steps in the European eel (Anguilla anguilla)-Vibrio vulnificus interaction in the gills: Role of the RtxA13 toxin.</title>
        <authorList>
            <person name="Callol A."/>
            <person name="Pajuelo D."/>
            <person name="Ebbesson L."/>
            <person name="Teles M."/>
            <person name="MacKenzie S."/>
            <person name="Amaro C."/>
        </authorList>
    </citation>
    <scope>NUCLEOTIDE SEQUENCE</scope>
</reference>